<reference evidence="3" key="1">
    <citation type="submission" date="2017-05" db="EMBL/GenBank/DDBJ databases">
        <title>The Genome Sequence of Enterococcus sp. 4G2_DIV0659.</title>
        <authorList>
            <consortium name="The Broad Institute Genomics Platform"/>
            <consortium name="The Broad Institute Genomic Center for Infectious Diseases"/>
            <person name="Earl A."/>
            <person name="Manson A."/>
            <person name="Schwartman J."/>
            <person name="Gilmore M."/>
            <person name="Abouelleil A."/>
            <person name="Cao P."/>
            <person name="Chapman S."/>
            <person name="Cusick C."/>
            <person name="Shea T."/>
            <person name="Young S."/>
            <person name="Neafsey D."/>
            <person name="Nusbaum C."/>
            <person name="Birren B."/>
        </authorList>
    </citation>
    <scope>NUCLEOTIDE SEQUENCE [LARGE SCALE GENOMIC DNA]</scope>
    <source>
        <strain evidence="3">4G2_DIV0659</strain>
    </source>
</reference>
<evidence type="ECO:0000256" key="1">
    <source>
        <dbReference type="SAM" id="SignalP"/>
    </source>
</evidence>
<dbReference type="EMBL" id="NGLE02000001">
    <property type="protein sequence ID" value="MEI5993637.1"/>
    <property type="molecule type" value="Genomic_DNA"/>
</dbReference>
<evidence type="ECO:0000313" key="3">
    <source>
        <dbReference type="EMBL" id="OTO07982.1"/>
    </source>
</evidence>
<feature type="signal peptide" evidence="1">
    <location>
        <begin position="1"/>
        <end position="29"/>
    </location>
</feature>
<accession>A0A242CDX8</accession>
<reference evidence="2 4" key="2">
    <citation type="submission" date="2018-07" db="EMBL/GenBank/DDBJ databases">
        <title>The Genome Sequence of Enterococcus sp. DIV0659b.</title>
        <authorList>
            <consortium name="The Broad Institute Genomics Platform"/>
            <consortium name="The Broad Institute Genomic Center for Infectious Diseases"/>
            <person name="Earl A."/>
            <person name="Manson A."/>
            <person name="Schwartman J."/>
            <person name="Gilmore M."/>
            <person name="Abouelleil A."/>
            <person name="Cao P."/>
            <person name="Chapman S."/>
            <person name="Cusick C."/>
            <person name="Shea T."/>
            <person name="Young S."/>
            <person name="Neafsey D."/>
            <person name="Nusbaum C."/>
            <person name="Birren B."/>
        </authorList>
    </citation>
    <scope>NUCLEOTIDE SEQUENCE [LARGE SCALE GENOMIC DNA]</scope>
    <source>
        <strain evidence="2 4">4G2_DIV0659</strain>
    </source>
</reference>
<sequence length="281" mass="31389">MKTKHLLFTASIFAGLLSGAVLTTHTANAQATNQTITQQKHIDSIEISSVHFKHYNVLRANLNAPLSTTDYYLDLSQGTANSATSIDDKIVKAAVENGKYVGFDFNLDELVKKYPTASDRENFFDSLGFRCFSLDGSGFKLTPKVTNQQLKTEFLRYNFLGNIINKGLAKEVTNITRESSFNTFFNKERVSGDSILENGFISTETQGLQFTLNRKFETGYTFSVTDESGKTSGRAWAIQDHFFVNSPNGTTFLPQEYRVTAKSNQTGEVYNLATFTPFNVF</sequence>
<evidence type="ECO:0000313" key="2">
    <source>
        <dbReference type="EMBL" id="MEI5993637.1"/>
    </source>
</evidence>
<evidence type="ECO:0000313" key="4">
    <source>
        <dbReference type="Proteomes" id="UP000195139"/>
    </source>
</evidence>
<organism evidence="3">
    <name type="scientific">Candidatus Enterococcus mansonii</name>
    <dbReference type="NCBI Taxonomy" id="1834181"/>
    <lineage>
        <taxon>Bacteria</taxon>
        <taxon>Bacillati</taxon>
        <taxon>Bacillota</taxon>
        <taxon>Bacilli</taxon>
        <taxon>Lactobacillales</taxon>
        <taxon>Enterococcaceae</taxon>
        <taxon>Enterococcus</taxon>
    </lineage>
</organism>
<proteinExistence type="predicted"/>
<keyword evidence="1" id="KW-0732">Signal</keyword>
<dbReference type="RefSeq" id="WP_086331125.1">
    <property type="nucleotide sequence ID" value="NZ_NGLE02000001.1"/>
</dbReference>
<protein>
    <recommendedName>
        <fullName evidence="5">WxL domain-containing protein</fullName>
    </recommendedName>
</protein>
<evidence type="ECO:0008006" key="5">
    <source>
        <dbReference type="Google" id="ProtNLM"/>
    </source>
</evidence>
<dbReference type="Proteomes" id="UP000195139">
    <property type="component" value="Unassembled WGS sequence"/>
</dbReference>
<dbReference type="AlphaFoldDB" id="A0A242CDX8"/>
<gene>
    <name evidence="2" type="ORF">A5880_001184</name>
    <name evidence="3" type="ORF">A5880_002252</name>
</gene>
<comment type="caution">
    <text evidence="3">The sequence shown here is derived from an EMBL/GenBank/DDBJ whole genome shotgun (WGS) entry which is preliminary data.</text>
</comment>
<dbReference type="OrthoDB" id="2178013at2"/>
<keyword evidence="4" id="KW-1185">Reference proteome</keyword>
<dbReference type="EMBL" id="NGLE01000003">
    <property type="protein sequence ID" value="OTO07982.1"/>
    <property type="molecule type" value="Genomic_DNA"/>
</dbReference>
<feature type="chain" id="PRO_5012060122" description="WxL domain-containing protein" evidence="1">
    <location>
        <begin position="30"/>
        <end position="281"/>
    </location>
</feature>
<name>A0A242CDX8_9ENTE</name>